<accession>A0A2R6XWM3</accession>
<evidence type="ECO:0000313" key="2">
    <source>
        <dbReference type="Proteomes" id="UP000244005"/>
    </source>
</evidence>
<dbReference type="AlphaFoldDB" id="A0A2R6XWM3"/>
<dbReference type="Gramene" id="Mp1g21190.1">
    <property type="protein sequence ID" value="Mp1g21190.1.cds"/>
    <property type="gene ID" value="Mp1g21190"/>
</dbReference>
<proteinExistence type="predicted"/>
<name>A0A2R6XWM3_MARPO</name>
<reference evidence="2" key="1">
    <citation type="journal article" date="2017" name="Cell">
        <title>Insights into land plant evolution garnered from the Marchantia polymorpha genome.</title>
        <authorList>
            <person name="Bowman J.L."/>
            <person name="Kohchi T."/>
            <person name="Yamato K.T."/>
            <person name="Jenkins J."/>
            <person name="Shu S."/>
            <person name="Ishizaki K."/>
            <person name="Yamaoka S."/>
            <person name="Nishihama R."/>
            <person name="Nakamura Y."/>
            <person name="Berger F."/>
            <person name="Adam C."/>
            <person name="Aki S.S."/>
            <person name="Althoff F."/>
            <person name="Araki T."/>
            <person name="Arteaga-Vazquez M.A."/>
            <person name="Balasubrmanian S."/>
            <person name="Barry K."/>
            <person name="Bauer D."/>
            <person name="Boehm C.R."/>
            <person name="Briginshaw L."/>
            <person name="Caballero-Perez J."/>
            <person name="Catarino B."/>
            <person name="Chen F."/>
            <person name="Chiyoda S."/>
            <person name="Chovatia M."/>
            <person name="Davies K.M."/>
            <person name="Delmans M."/>
            <person name="Demura T."/>
            <person name="Dierschke T."/>
            <person name="Dolan L."/>
            <person name="Dorantes-Acosta A.E."/>
            <person name="Eklund D.M."/>
            <person name="Florent S.N."/>
            <person name="Flores-Sandoval E."/>
            <person name="Fujiyama A."/>
            <person name="Fukuzawa H."/>
            <person name="Galik B."/>
            <person name="Grimanelli D."/>
            <person name="Grimwood J."/>
            <person name="Grossniklaus U."/>
            <person name="Hamada T."/>
            <person name="Haseloff J."/>
            <person name="Hetherington A.J."/>
            <person name="Higo A."/>
            <person name="Hirakawa Y."/>
            <person name="Hundley H.N."/>
            <person name="Ikeda Y."/>
            <person name="Inoue K."/>
            <person name="Inoue S.I."/>
            <person name="Ishida S."/>
            <person name="Jia Q."/>
            <person name="Kakita M."/>
            <person name="Kanazawa T."/>
            <person name="Kawai Y."/>
            <person name="Kawashima T."/>
            <person name="Kennedy M."/>
            <person name="Kinose K."/>
            <person name="Kinoshita T."/>
            <person name="Kohara Y."/>
            <person name="Koide E."/>
            <person name="Komatsu K."/>
            <person name="Kopischke S."/>
            <person name="Kubo M."/>
            <person name="Kyozuka J."/>
            <person name="Lagercrantz U."/>
            <person name="Lin S.S."/>
            <person name="Lindquist E."/>
            <person name="Lipzen A.M."/>
            <person name="Lu C.W."/>
            <person name="De Luna E."/>
            <person name="Martienssen R.A."/>
            <person name="Minamino N."/>
            <person name="Mizutani M."/>
            <person name="Mizutani M."/>
            <person name="Mochizuki N."/>
            <person name="Monte I."/>
            <person name="Mosher R."/>
            <person name="Nagasaki H."/>
            <person name="Nakagami H."/>
            <person name="Naramoto S."/>
            <person name="Nishitani K."/>
            <person name="Ohtani M."/>
            <person name="Okamoto T."/>
            <person name="Okumura M."/>
            <person name="Phillips J."/>
            <person name="Pollak B."/>
            <person name="Reinders A."/>
            <person name="Rovekamp M."/>
            <person name="Sano R."/>
            <person name="Sawa S."/>
            <person name="Schmid M.W."/>
            <person name="Shirakawa M."/>
            <person name="Solano R."/>
            <person name="Spunde A."/>
            <person name="Suetsugu N."/>
            <person name="Sugano S."/>
            <person name="Sugiyama A."/>
            <person name="Sun R."/>
            <person name="Suzuki Y."/>
            <person name="Takenaka M."/>
            <person name="Takezawa D."/>
            <person name="Tomogane H."/>
            <person name="Tsuzuki M."/>
            <person name="Ueda T."/>
            <person name="Umeda M."/>
            <person name="Ward J.M."/>
            <person name="Watanabe Y."/>
            <person name="Yazaki K."/>
            <person name="Yokoyama R."/>
            <person name="Yoshitake Y."/>
            <person name="Yotsui I."/>
            <person name="Zachgo S."/>
            <person name="Schmutz J."/>
        </authorList>
    </citation>
    <scope>NUCLEOTIDE SEQUENCE [LARGE SCALE GENOMIC DNA]</scope>
    <source>
        <strain evidence="2">Tak-1</strain>
    </source>
</reference>
<gene>
    <name evidence="1" type="ORF">MARPO_0001s0453</name>
</gene>
<sequence length="132" mass="14717">MFRLSENRREFNSLSSTKEQDFAGCCCSPTRCAFGSSDFDSMGTSSGTKFMSGICPRIKLLSACSFTSIEESPTRCALGSSDFDSMGTPSGIKFISGWWKLHDQRQDSQQLVAHSVYCHPRTLEAQSRDRLY</sequence>
<keyword evidence="2" id="KW-1185">Reference proteome</keyword>
<dbReference type="EMBL" id="KZ772673">
    <property type="protein sequence ID" value="PTQ50504.1"/>
    <property type="molecule type" value="Genomic_DNA"/>
</dbReference>
<dbReference type="Proteomes" id="UP000244005">
    <property type="component" value="Unassembled WGS sequence"/>
</dbReference>
<protein>
    <submittedName>
        <fullName evidence="1">Uncharacterized protein</fullName>
    </submittedName>
</protein>
<organism evidence="1 2">
    <name type="scientific">Marchantia polymorpha</name>
    <name type="common">Common liverwort</name>
    <name type="synonym">Marchantia aquatica</name>
    <dbReference type="NCBI Taxonomy" id="3197"/>
    <lineage>
        <taxon>Eukaryota</taxon>
        <taxon>Viridiplantae</taxon>
        <taxon>Streptophyta</taxon>
        <taxon>Embryophyta</taxon>
        <taxon>Marchantiophyta</taxon>
        <taxon>Marchantiopsida</taxon>
        <taxon>Marchantiidae</taxon>
        <taxon>Marchantiales</taxon>
        <taxon>Marchantiaceae</taxon>
        <taxon>Marchantia</taxon>
    </lineage>
</organism>
<evidence type="ECO:0000313" key="1">
    <source>
        <dbReference type="EMBL" id="PTQ50504.1"/>
    </source>
</evidence>